<dbReference type="AlphaFoldDB" id="A0A3D8Q800"/>
<dbReference type="Gene3D" id="2.60.120.200">
    <property type="match status" value="1"/>
</dbReference>
<gene>
    <name evidence="1" type="ORF">BP5796_12591</name>
</gene>
<dbReference type="OrthoDB" id="42525at2759"/>
<evidence type="ECO:0000313" key="2">
    <source>
        <dbReference type="Proteomes" id="UP000256328"/>
    </source>
</evidence>
<dbReference type="Pfam" id="PF07081">
    <property type="entry name" value="DUF1349"/>
    <property type="match status" value="1"/>
</dbReference>
<evidence type="ECO:0000313" key="1">
    <source>
        <dbReference type="EMBL" id="RDW57790.1"/>
    </source>
</evidence>
<dbReference type="PANTHER" id="PTHR35332:SF2">
    <property type="entry name" value="REGULATION OF ENOLASE PROTEIN 1"/>
    <property type="match status" value="1"/>
</dbReference>
<sequence>MPLRFLNTNLSSDTARNGSLKLTALPKTDIFASPTIGYHFSSPVAFVSLPTQNFAFARSKISIPYTLSSKSPSDNPTLQFDQAGIVVVLPSSKHPKPSKNQPGTADPKQLHPKWVKVGVEVWEENGYGSVVARDRWSDWSLFDIEKPDEIPSGKLSATFELERMTDALMIYRVTESGRVPVRKVPWWFLEGDTEETMWIGVYVARPDPFDQAEGKLLDAEFDGFVVKDISGTILT</sequence>
<keyword evidence="2" id="KW-1185">Reference proteome</keyword>
<accession>A0A3D8Q800</accession>
<protein>
    <submittedName>
        <fullName evidence="1">Uncharacterized protein</fullName>
    </submittedName>
</protein>
<reference evidence="1 2" key="1">
    <citation type="journal article" date="2018" name="IMA Fungus">
        <title>IMA Genome-F 9: Draft genome sequence of Annulohypoxylon stygium, Aspergillus mulundensis, Berkeleyomyces basicola (syn. Thielaviopsis basicola), Ceratocystis smalleyi, two Cercospora beticola strains, Coleophoma cylindrospora, Fusarium fracticaudum, Phialophora cf. hyalina, and Morchella septimelata.</title>
        <authorList>
            <person name="Wingfield B.D."/>
            <person name="Bills G.F."/>
            <person name="Dong Y."/>
            <person name="Huang W."/>
            <person name="Nel W.J."/>
            <person name="Swalarsk-Parry B.S."/>
            <person name="Vaghefi N."/>
            <person name="Wilken P.M."/>
            <person name="An Z."/>
            <person name="de Beer Z.W."/>
            <person name="De Vos L."/>
            <person name="Chen L."/>
            <person name="Duong T.A."/>
            <person name="Gao Y."/>
            <person name="Hammerbacher A."/>
            <person name="Kikkert J.R."/>
            <person name="Li Y."/>
            <person name="Li H."/>
            <person name="Li K."/>
            <person name="Li Q."/>
            <person name="Liu X."/>
            <person name="Ma X."/>
            <person name="Naidoo K."/>
            <person name="Pethybridge S.J."/>
            <person name="Sun J."/>
            <person name="Steenkamp E.T."/>
            <person name="van der Nest M.A."/>
            <person name="van Wyk S."/>
            <person name="Wingfield M.J."/>
            <person name="Xiong C."/>
            <person name="Yue Q."/>
            <person name="Zhang X."/>
        </authorList>
    </citation>
    <scope>NUCLEOTIDE SEQUENCE [LARGE SCALE GENOMIC DNA]</scope>
    <source>
        <strain evidence="1 2">BP5796</strain>
    </source>
</reference>
<name>A0A3D8Q800_9HELO</name>
<dbReference type="InterPro" id="IPR009784">
    <property type="entry name" value="DUF1349"/>
</dbReference>
<dbReference type="EMBL" id="PDLN01000022">
    <property type="protein sequence ID" value="RDW57790.1"/>
    <property type="molecule type" value="Genomic_DNA"/>
</dbReference>
<dbReference type="PANTHER" id="PTHR35332">
    <property type="entry name" value="REGULATION OF ENOLASE PROTEIN 1"/>
    <property type="match status" value="1"/>
</dbReference>
<proteinExistence type="predicted"/>
<organism evidence="1 2">
    <name type="scientific">Coleophoma crateriformis</name>
    <dbReference type="NCBI Taxonomy" id="565419"/>
    <lineage>
        <taxon>Eukaryota</taxon>
        <taxon>Fungi</taxon>
        <taxon>Dikarya</taxon>
        <taxon>Ascomycota</taxon>
        <taxon>Pezizomycotina</taxon>
        <taxon>Leotiomycetes</taxon>
        <taxon>Helotiales</taxon>
        <taxon>Dermateaceae</taxon>
        <taxon>Coleophoma</taxon>
    </lineage>
</organism>
<comment type="caution">
    <text evidence="1">The sequence shown here is derived from an EMBL/GenBank/DDBJ whole genome shotgun (WGS) entry which is preliminary data.</text>
</comment>
<dbReference type="Proteomes" id="UP000256328">
    <property type="component" value="Unassembled WGS sequence"/>
</dbReference>